<evidence type="ECO:0000313" key="1">
    <source>
        <dbReference type="EMBL" id="GAH80032.1"/>
    </source>
</evidence>
<comment type="caution">
    <text evidence="1">The sequence shown here is derived from an EMBL/GenBank/DDBJ whole genome shotgun (WGS) entry which is preliminary data.</text>
</comment>
<dbReference type="AlphaFoldDB" id="X1IEC8"/>
<gene>
    <name evidence="1" type="ORF">S03H2_57271</name>
</gene>
<sequence length="50" mass="5419">MGIIRNSVLAIIRVKLGISRKPIVNIKSPKVTPPGKIAVRNITRSIPGNM</sequence>
<name>X1IEC8_9ZZZZ</name>
<protein>
    <submittedName>
        <fullName evidence="1">Uncharacterized protein</fullName>
    </submittedName>
</protein>
<organism evidence="1">
    <name type="scientific">marine sediment metagenome</name>
    <dbReference type="NCBI Taxonomy" id="412755"/>
    <lineage>
        <taxon>unclassified sequences</taxon>
        <taxon>metagenomes</taxon>
        <taxon>ecological metagenomes</taxon>
    </lineage>
</organism>
<dbReference type="EMBL" id="BARU01036706">
    <property type="protein sequence ID" value="GAH80032.1"/>
    <property type="molecule type" value="Genomic_DNA"/>
</dbReference>
<reference evidence="1" key="1">
    <citation type="journal article" date="2014" name="Front. Microbiol.">
        <title>High frequency of phylogenetically diverse reductive dehalogenase-homologous genes in deep subseafloor sedimentary metagenomes.</title>
        <authorList>
            <person name="Kawai M."/>
            <person name="Futagami T."/>
            <person name="Toyoda A."/>
            <person name="Takaki Y."/>
            <person name="Nishi S."/>
            <person name="Hori S."/>
            <person name="Arai W."/>
            <person name="Tsubouchi T."/>
            <person name="Morono Y."/>
            <person name="Uchiyama I."/>
            <person name="Ito T."/>
            <person name="Fujiyama A."/>
            <person name="Inagaki F."/>
            <person name="Takami H."/>
        </authorList>
    </citation>
    <scope>NUCLEOTIDE SEQUENCE</scope>
    <source>
        <strain evidence="1">Expedition CK06-06</strain>
    </source>
</reference>
<proteinExistence type="predicted"/>
<accession>X1IEC8</accession>